<keyword evidence="3" id="KW-1185">Reference proteome</keyword>
<dbReference type="PROSITE" id="PS50943">
    <property type="entry name" value="HTH_CROC1"/>
    <property type="match status" value="1"/>
</dbReference>
<dbReference type="SUPFAM" id="SSF47413">
    <property type="entry name" value="lambda repressor-like DNA-binding domains"/>
    <property type="match status" value="1"/>
</dbReference>
<accession>A0ABT5YQY8</accession>
<organism evidence="2 3">
    <name type="scientific">Aquibaculum arenosum</name>
    <dbReference type="NCBI Taxonomy" id="3032591"/>
    <lineage>
        <taxon>Bacteria</taxon>
        <taxon>Pseudomonadati</taxon>
        <taxon>Pseudomonadota</taxon>
        <taxon>Alphaproteobacteria</taxon>
        <taxon>Rhodospirillales</taxon>
        <taxon>Rhodovibrionaceae</taxon>
        <taxon>Aquibaculum</taxon>
    </lineage>
</organism>
<dbReference type="Gene3D" id="1.10.260.40">
    <property type="entry name" value="lambda repressor-like DNA-binding domains"/>
    <property type="match status" value="1"/>
</dbReference>
<evidence type="ECO:0000259" key="1">
    <source>
        <dbReference type="PROSITE" id="PS50943"/>
    </source>
</evidence>
<name>A0ABT5YQY8_9PROT</name>
<evidence type="ECO:0000313" key="2">
    <source>
        <dbReference type="EMBL" id="MDF2097396.1"/>
    </source>
</evidence>
<protein>
    <submittedName>
        <fullName evidence="2">Helix-turn-helix transcriptional regulator</fullName>
    </submittedName>
</protein>
<feature type="domain" description="HTH cro/C1-type" evidence="1">
    <location>
        <begin position="14"/>
        <end position="70"/>
    </location>
</feature>
<reference evidence="2 3" key="1">
    <citation type="submission" date="2023-03" db="EMBL/GenBank/DDBJ databases">
        <title>Fodinicurvata sp. CAU 1616 isolated from sea sendiment.</title>
        <authorList>
            <person name="Kim W."/>
        </authorList>
    </citation>
    <scope>NUCLEOTIDE SEQUENCE [LARGE SCALE GENOMIC DNA]</scope>
    <source>
        <strain evidence="2 3">CAU 1616</strain>
    </source>
</reference>
<dbReference type="RefSeq" id="WP_275824191.1">
    <property type="nucleotide sequence ID" value="NZ_JARHUD010000013.1"/>
</dbReference>
<proteinExistence type="predicted"/>
<dbReference type="EMBL" id="JARHUD010000013">
    <property type="protein sequence ID" value="MDF2097396.1"/>
    <property type="molecule type" value="Genomic_DNA"/>
</dbReference>
<gene>
    <name evidence="2" type="ORF">P2G67_15575</name>
</gene>
<dbReference type="SMART" id="SM00530">
    <property type="entry name" value="HTH_XRE"/>
    <property type="match status" value="1"/>
</dbReference>
<dbReference type="InterPro" id="IPR010982">
    <property type="entry name" value="Lambda_DNA-bd_dom_sf"/>
</dbReference>
<sequence length="291" mass="33229">MEREETVEQFRLRLLEVLEQSGLNRAAFAQRIGLDRSTLTQLLSPENQRLPRAETVVAIARQAQVSCDWLLGVSQDARPGAELVQAAMEIEAGAGSPLDARLQRWHAEAAGYKIRYVPTTLPDLLKTEAVIRYEVGEDGLVHDRQREHAEARLAYSRRPETEMEACCALQTVEAFARGEMIWRDLPVADRREQLVQMIELVDELYPTFRWFLYDGRRRFAAPMNVFGPKRATLYIGDMFFVFNATEQIRVLTRHFDDLIRAAVVQPTEVKGFLGDLLQDLDKGRKGRQAKA</sequence>
<comment type="caution">
    <text evidence="2">The sequence shown here is derived from an EMBL/GenBank/DDBJ whole genome shotgun (WGS) entry which is preliminary data.</text>
</comment>
<dbReference type="CDD" id="cd00093">
    <property type="entry name" value="HTH_XRE"/>
    <property type="match status" value="1"/>
</dbReference>
<dbReference type="Proteomes" id="UP001215503">
    <property type="component" value="Unassembled WGS sequence"/>
</dbReference>
<dbReference type="InterPro" id="IPR001387">
    <property type="entry name" value="Cro/C1-type_HTH"/>
</dbReference>
<dbReference type="Pfam" id="PF01381">
    <property type="entry name" value="HTH_3"/>
    <property type="match status" value="1"/>
</dbReference>
<evidence type="ECO:0000313" key="3">
    <source>
        <dbReference type="Proteomes" id="UP001215503"/>
    </source>
</evidence>